<dbReference type="InterPro" id="IPR018244">
    <property type="entry name" value="Allrgn_V5/Tpx1_CS"/>
</dbReference>
<sequence>MLFLTLVSFAFVGLTTAAFKDDCLRTHNRLRAMHRSTGSLVWDNKLAQQSAAYSRKLVQLGQLKHDRSRGNVGENLFKRSNSARNWPVSNRCGPATFQWYDEARKFSYNYPNGGFSARTGHFTQLVWKGTRTVGCGEAKGKNGKWYVNVITCRYGPPGNYKGQFQKNVLPLKPGKSYPRSWNNVGLY</sequence>
<dbReference type="FunFam" id="3.40.33.10:FF:000010">
    <property type="entry name" value="Predicted protein"/>
    <property type="match status" value="1"/>
</dbReference>
<dbReference type="AlphaFoldDB" id="A0A8S4Q3Y4"/>
<dbReference type="Pfam" id="PF00188">
    <property type="entry name" value="CAP"/>
    <property type="match status" value="1"/>
</dbReference>
<evidence type="ECO:0000256" key="1">
    <source>
        <dbReference type="SAM" id="SignalP"/>
    </source>
</evidence>
<dbReference type="InterPro" id="IPR035940">
    <property type="entry name" value="CAP_sf"/>
</dbReference>
<proteinExistence type="predicted"/>
<name>A0A8S4Q3Y4_OWEFU</name>
<dbReference type="PROSITE" id="PS01009">
    <property type="entry name" value="CRISP_1"/>
    <property type="match status" value="1"/>
</dbReference>
<evidence type="ECO:0000259" key="2">
    <source>
        <dbReference type="SMART" id="SM00198"/>
    </source>
</evidence>
<feature type="chain" id="PRO_5035776865" description="SCP domain-containing protein" evidence="1">
    <location>
        <begin position="18"/>
        <end position="187"/>
    </location>
</feature>
<dbReference type="Proteomes" id="UP000749559">
    <property type="component" value="Unassembled WGS sequence"/>
</dbReference>
<dbReference type="PRINTS" id="PR00837">
    <property type="entry name" value="V5TPXLIKE"/>
</dbReference>
<dbReference type="SMART" id="SM00198">
    <property type="entry name" value="SCP"/>
    <property type="match status" value="1"/>
</dbReference>
<dbReference type="OrthoDB" id="337038at2759"/>
<dbReference type="InterPro" id="IPR014044">
    <property type="entry name" value="CAP_dom"/>
</dbReference>
<dbReference type="Gene3D" id="3.40.33.10">
    <property type="entry name" value="CAP"/>
    <property type="match status" value="1"/>
</dbReference>
<dbReference type="InterPro" id="IPR001283">
    <property type="entry name" value="CRISP-related"/>
</dbReference>
<dbReference type="PRINTS" id="PR00838">
    <property type="entry name" value="V5ALLERGEN"/>
</dbReference>
<organism evidence="3 4">
    <name type="scientific">Owenia fusiformis</name>
    <name type="common">Polychaete worm</name>
    <dbReference type="NCBI Taxonomy" id="6347"/>
    <lineage>
        <taxon>Eukaryota</taxon>
        <taxon>Metazoa</taxon>
        <taxon>Spiralia</taxon>
        <taxon>Lophotrochozoa</taxon>
        <taxon>Annelida</taxon>
        <taxon>Polychaeta</taxon>
        <taxon>Sedentaria</taxon>
        <taxon>Canalipalpata</taxon>
        <taxon>Sabellida</taxon>
        <taxon>Oweniida</taxon>
        <taxon>Oweniidae</taxon>
        <taxon>Owenia</taxon>
    </lineage>
</organism>
<protein>
    <recommendedName>
        <fullName evidence="2">SCP domain-containing protein</fullName>
    </recommendedName>
</protein>
<dbReference type="EMBL" id="CAIIXF020000012">
    <property type="protein sequence ID" value="CAH1801496.1"/>
    <property type="molecule type" value="Genomic_DNA"/>
</dbReference>
<accession>A0A8S4Q3Y4</accession>
<dbReference type="InterPro" id="IPR034113">
    <property type="entry name" value="SCP_GAPR1-like"/>
</dbReference>
<gene>
    <name evidence="3" type="ORF">OFUS_LOCUS25283</name>
</gene>
<dbReference type="GO" id="GO:0005576">
    <property type="term" value="C:extracellular region"/>
    <property type="evidence" value="ECO:0007669"/>
    <property type="project" value="InterPro"/>
</dbReference>
<dbReference type="CDD" id="cd05382">
    <property type="entry name" value="CAP_GAPR1-like"/>
    <property type="match status" value="1"/>
</dbReference>
<dbReference type="PANTHER" id="PTHR10334">
    <property type="entry name" value="CYSTEINE-RICH SECRETORY PROTEIN-RELATED"/>
    <property type="match status" value="1"/>
</dbReference>
<feature type="domain" description="SCP" evidence="2">
    <location>
        <begin position="18"/>
        <end position="162"/>
    </location>
</feature>
<comment type="caution">
    <text evidence="3">The sequence shown here is derived from an EMBL/GenBank/DDBJ whole genome shotgun (WGS) entry which is preliminary data.</text>
</comment>
<evidence type="ECO:0000313" key="3">
    <source>
        <dbReference type="EMBL" id="CAH1801496.1"/>
    </source>
</evidence>
<keyword evidence="1" id="KW-0732">Signal</keyword>
<dbReference type="PROSITE" id="PS01010">
    <property type="entry name" value="CRISP_2"/>
    <property type="match status" value="1"/>
</dbReference>
<reference evidence="3" key="1">
    <citation type="submission" date="2022-03" db="EMBL/GenBank/DDBJ databases">
        <authorList>
            <person name="Martin C."/>
        </authorList>
    </citation>
    <scope>NUCLEOTIDE SEQUENCE</scope>
</reference>
<feature type="signal peptide" evidence="1">
    <location>
        <begin position="1"/>
        <end position="17"/>
    </location>
</feature>
<dbReference type="InterPro" id="IPR002413">
    <property type="entry name" value="V5_allergen-like"/>
</dbReference>
<keyword evidence="4" id="KW-1185">Reference proteome</keyword>
<evidence type="ECO:0000313" key="4">
    <source>
        <dbReference type="Proteomes" id="UP000749559"/>
    </source>
</evidence>
<dbReference type="SUPFAM" id="SSF55797">
    <property type="entry name" value="PR-1-like"/>
    <property type="match status" value="1"/>
</dbReference>